<dbReference type="InterPro" id="IPR007060">
    <property type="entry name" value="FtsL/DivIC"/>
</dbReference>
<dbReference type="EMBL" id="CP027226">
    <property type="protein sequence ID" value="AVM42912.1"/>
    <property type="molecule type" value="Genomic_DNA"/>
</dbReference>
<keyword evidence="1" id="KW-0812">Transmembrane</keyword>
<organism evidence="2 3">
    <name type="scientific">Fastidiosipila sanguinis</name>
    <dbReference type="NCBI Taxonomy" id="236753"/>
    <lineage>
        <taxon>Bacteria</taxon>
        <taxon>Bacillati</taxon>
        <taxon>Bacillota</taxon>
        <taxon>Clostridia</taxon>
        <taxon>Eubacteriales</taxon>
        <taxon>Oscillospiraceae</taxon>
        <taxon>Fastidiosipila</taxon>
    </lineage>
</organism>
<evidence type="ECO:0000313" key="2">
    <source>
        <dbReference type="EMBL" id="AVM42912.1"/>
    </source>
</evidence>
<dbReference type="KEGG" id="fsa:C5Q98_06685"/>
<gene>
    <name evidence="2" type="ORF">C5Q98_06685</name>
</gene>
<name>A0A2S0KPF4_9FIRM</name>
<evidence type="ECO:0008006" key="4">
    <source>
        <dbReference type="Google" id="ProtNLM"/>
    </source>
</evidence>
<dbReference type="Proteomes" id="UP000237947">
    <property type="component" value="Chromosome"/>
</dbReference>
<keyword evidence="1" id="KW-1133">Transmembrane helix</keyword>
<keyword evidence="1" id="KW-0472">Membrane</keyword>
<protein>
    <recommendedName>
        <fullName evidence="4">Septum formation initiator</fullName>
    </recommendedName>
</protein>
<keyword evidence="3" id="KW-1185">Reference proteome</keyword>
<evidence type="ECO:0000256" key="1">
    <source>
        <dbReference type="SAM" id="Phobius"/>
    </source>
</evidence>
<feature type="transmembrane region" description="Helical" evidence="1">
    <location>
        <begin position="29"/>
        <end position="50"/>
    </location>
</feature>
<dbReference type="OrthoDB" id="1771181at2"/>
<dbReference type="RefSeq" id="WP_106012860.1">
    <property type="nucleotide sequence ID" value="NZ_CP027226.1"/>
</dbReference>
<accession>A0A2S0KPF4</accession>
<sequence length="115" mass="13053">MKLKDKIKFDGNLFKNLKSKSQSALNVSVTWLLVIIMFSLLFLISAVLILRQNAERNSLLAEQVDLKTVLEQRKAEAAKLDQREAMAGEPEAIEKIAREELGMIKKDEIIFIDGH</sequence>
<proteinExistence type="predicted"/>
<dbReference type="AlphaFoldDB" id="A0A2S0KPF4"/>
<dbReference type="Pfam" id="PF04977">
    <property type="entry name" value="DivIC"/>
    <property type="match status" value="1"/>
</dbReference>
<evidence type="ECO:0000313" key="3">
    <source>
        <dbReference type="Proteomes" id="UP000237947"/>
    </source>
</evidence>
<reference evidence="3" key="1">
    <citation type="submission" date="2018-02" db="EMBL/GenBank/DDBJ databases">
        <authorList>
            <person name="Holder M.E."/>
            <person name="Ajami N.J."/>
            <person name="Petrosino J.F."/>
        </authorList>
    </citation>
    <scope>NUCLEOTIDE SEQUENCE [LARGE SCALE GENOMIC DNA]</scope>
    <source>
        <strain evidence="3">CCUG 47711</strain>
    </source>
</reference>